<name>A0A2H4I6Z6_STRSU</name>
<accession>A0A2H4I6Z6</accession>
<dbReference type="Pfam" id="PF21983">
    <property type="entry name" value="NikA-like"/>
    <property type="match status" value="1"/>
</dbReference>
<keyword evidence="2" id="KW-0472">Membrane</keyword>
<dbReference type="InterPro" id="IPR053842">
    <property type="entry name" value="NikA-like"/>
</dbReference>
<feature type="coiled-coil region" evidence="1">
    <location>
        <begin position="108"/>
        <end position="135"/>
    </location>
</feature>
<evidence type="ECO:0000313" key="3">
    <source>
        <dbReference type="EMBL" id="ARS43215.1"/>
    </source>
</evidence>
<dbReference type="AlphaFoldDB" id="A0A2H4I6Z6"/>
<dbReference type="EMBL" id="KX785325">
    <property type="protein sequence ID" value="ARS43215.1"/>
    <property type="molecule type" value="Genomic_DNA"/>
</dbReference>
<keyword evidence="3" id="KW-0614">Plasmid</keyword>
<sequence>MFVICIPMDLMNLKHSKRLIILGRNSNQAIPVCIILYCFVLLLCYECIIWWCLMSEKMTVLNIRISLDEKNEIKDRAEKEGVSVSSYARSLLFLEDNTKDIQDNTVVIQEKDERISDLKNQIDDYKKQIEQLHTIILATQKDNQLLIELKSKKWWQFWK</sequence>
<evidence type="ECO:0000256" key="2">
    <source>
        <dbReference type="SAM" id="Phobius"/>
    </source>
</evidence>
<evidence type="ECO:0000256" key="1">
    <source>
        <dbReference type="SAM" id="Coils"/>
    </source>
</evidence>
<geneLocation type="plasmid" evidence="3">
    <name>unnamed2</name>
</geneLocation>
<keyword evidence="2" id="KW-1133">Transmembrane helix</keyword>
<keyword evidence="1" id="KW-0175">Coiled coil</keyword>
<reference evidence="3" key="1">
    <citation type="submission" date="2016-08" db="EMBL/GenBank/DDBJ databases">
        <title>Plasmids of Streptococcus suis.</title>
        <authorList>
            <person name="Sadowy E."/>
        </authorList>
    </citation>
    <scope>NUCLEOTIDE SEQUENCE</scope>
    <source>
        <strain evidence="3">7617</strain>
        <plasmid evidence="3">unnamed2</plasmid>
    </source>
</reference>
<keyword evidence="2" id="KW-0812">Transmembrane</keyword>
<organism evidence="3">
    <name type="scientific">Streptococcus suis</name>
    <dbReference type="NCBI Taxonomy" id="1307"/>
    <lineage>
        <taxon>Bacteria</taxon>
        <taxon>Bacillati</taxon>
        <taxon>Bacillota</taxon>
        <taxon>Bacilli</taxon>
        <taxon>Lactobacillales</taxon>
        <taxon>Streptococcaceae</taxon>
        <taxon>Streptococcus</taxon>
    </lineage>
</organism>
<proteinExistence type="predicted"/>
<protein>
    <submittedName>
        <fullName evidence="3">Uncharacterized protein</fullName>
    </submittedName>
</protein>
<feature type="transmembrane region" description="Helical" evidence="2">
    <location>
        <begin position="29"/>
        <end position="53"/>
    </location>
</feature>